<feature type="domain" description="Transcriptional regulator-like" evidence="1">
    <location>
        <begin position="12"/>
        <end position="55"/>
    </location>
</feature>
<proteinExistence type="predicted"/>
<dbReference type="RefSeq" id="WP_210221262.1">
    <property type="nucleotide sequence ID" value="NZ_CP072801.1"/>
</dbReference>
<protein>
    <recommendedName>
        <fullName evidence="1">Transcriptional regulator-like domain-containing protein</fullName>
    </recommendedName>
</protein>
<sequence length="249" mass="28501">MAQPSANATPPDWRHPNDYSYTAALSAERWAWEFLRRNPEYRHDWQAFITRWCSLEADYGKAPNRDFSRWKNDPRAYVSEQDTDLICPDELGAACIIEDNKILIECWMGAKWGFYKFPLDPDYAAPDVPNELLWREQELDLASIAAEAQQHPAAAHLATLHFDLRLSLPEQLEAARLQLGSLRQARQKQGKLKVRIRDNSHDWTLCLRYLDAIQAGVDSATISAVLQADVSAQANALMQCGYRKILLMK</sequence>
<dbReference type="Pfam" id="PF20109">
    <property type="entry name" value="Trans_reg_dom"/>
    <property type="match status" value="1"/>
</dbReference>
<reference evidence="2 3" key="1">
    <citation type="submission" date="2021-04" db="EMBL/GenBank/DDBJ databases">
        <title>Genomics, taxonomy and metabolism of representatives of sulfur bacteria of the genus Thiothrix: Thiothrix fructosivorans QT, Thiothrix unzii A1T and three new species, Thiothrix subterranea sp. nov., Thiothrix litoralis sp. nov. and 'Candidatus Thiothrix anitrata' sp. nov.</title>
        <authorList>
            <person name="Ravin N.V."/>
            <person name="Smolyakov D."/>
            <person name="Rudenko T.S."/>
            <person name="Mardanov A.V."/>
            <person name="Beletsky A.V."/>
            <person name="Markov N.D."/>
            <person name="Fomenkov A.I."/>
            <person name="Roberts R.J."/>
            <person name="Karnachuk O.V."/>
            <person name="Novikov A."/>
            <person name="Grabovich M.Y."/>
        </authorList>
    </citation>
    <scope>NUCLEOTIDE SEQUENCE [LARGE SCALE GENOMIC DNA]</scope>
    <source>
        <strain evidence="2 3">AS</strain>
    </source>
</reference>
<name>A0ABX7WRL8_9GAMM</name>
<dbReference type="InterPro" id="IPR045465">
    <property type="entry name" value="Trans_reg_dom"/>
</dbReference>
<dbReference type="EMBL" id="CP072801">
    <property type="protein sequence ID" value="QTR44813.1"/>
    <property type="molecule type" value="Genomic_DNA"/>
</dbReference>
<keyword evidence="3" id="KW-1185">Reference proteome</keyword>
<evidence type="ECO:0000313" key="2">
    <source>
        <dbReference type="EMBL" id="QTR44813.1"/>
    </source>
</evidence>
<accession>A0ABX7WRL8</accession>
<evidence type="ECO:0000259" key="1">
    <source>
        <dbReference type="Pfam" id="PF20109"/>
    </source>
</evidence>
<evidence type="ECO:0000313" key="3">
    <source>
        <dbReference type="Proteomes" id="UP000672039"/>
    </source>
</evidence>
<dbReference type="Proteomes" id="UP000672039">
    <property type="component" value="Chromosome"/>
</dbReference>
<gene>
    <name evidence="2" type="ORF">J9253_12365</name>
</gene>
<organism evidence="2 3">
    <name type="scientific">Thiothrix litoralis</name>
    <dbReference type="NCBI Taxonomy" id="2891210"/>
    <lineage>
        <taxon>Bacteria</taxon>
        <taxon>Pseudomonadati</taxon>
        <taxon>Pseudomonadota</taxon>
        <taxon>Gammaproteobacteria</taxon>
        <taxon>Thiotrichales</taxon>
        <taxon>Thiotrichaceae</taxon>
        <taxon>Thiothrix</taxon>
    </lineage>
</organism>